<dbReference type="Proteomes" id="UP000516421">
    <property type="component" value="Chromosome"/>
</dbReference>
<dbReference type="KEGG" id="rama:IDM48_09155"/>
<evidence type="ECO:0000256" key="2">
    <source>
        <dbReference type="ARBA" id="ARBA00023002"/>
    </source>
</evidence>
<evidence type="ECO:0000313" key="4">
    <source>
        <dbReference type="EMBL" id="QNV39533.1"/>
    </source>
</evidence>
<organism evidence="4 5">
    <name type="scientific">Rothia amarae</name>
    <dbReference type="NCBI Taxonomy" id="169480"/>
    <lineage>
        <taxon>Bacteria</taxon>
        <taxon>Bacillati</taxon>
        <taxon>Actinomycetota</taxon>
        <taxon>Actinomycetes</taxon>
        <taxon>Micrococcales</taxon>
        <taxon>Micrococcaceae</taxon>
        <taxon>Rothia</taxon>
    </lineage>
</organism>
<comment type="similarity">
    <text evidence="1 3">Belongs to the short-chain dehydrogenases/reductases (SDR) family.</text>
</comment>
<sequence>MSSFSSMPYVLITGASSGIGAAFAREYATRGYSLVLSGRRVEKLEELAHELRTSDIDIEILPADLLKGDDVQRLIARLQQETNPVEILVNNAGFGLGKDFLSASVQSHLNQVEVLAKVPLALMHTALGPMVDRGRGRIINVASIAAFTPGGTYSAAKRFLVSISESANLQYAARGVSVTAVCPGLTRSEFHHVMEVSEPQVPGIFWLSAEQVARTAITANIQGKAVVVPSAPYKIMRWSNALLPQKIIGKALERTRNY</sequence>
<dbReference type="InterPro" id="IPR036291">
    <property type="entry name" value="NAD(P)-bd_dom_sf"/>
</dbReference>
<dbReference type="EMBL" id="CP061538">
    <property type="protein sequence ID" value="QNV39533.1"/>
    <property type="molecule type" value="Genomic_DNA"/>
</dbReference>
<dbReference type="Pfam" id="PF00106">
    <property type="entry name" value="adh_short"/>
    <property type="match status" value="1"/>
</dbReference>
<accession>A0A7H2BIN7</accession>
<dbReference type="RefSeq" id="WP_190617052.1">
    <property type="nucleotide sequence ID" value="NZ_CP061538.1"/>
</dbReference>
<dbReference type="PIRSF" id="PIRSF000126">
    <property type="entry name" value="11-beta-HSD1"/>
    <property type="match status" value="1"/>
</dbReference>
<dbReference type="PANTHER" id="PTHR44196:SF2">
    <property type="entry name" value="SHORT-CHAIN DEHYDROGENASE-RELATED"/>
    <property type="match status" value="1"/>
</dbReference>
<dbReference type="PRINTS" id="PR00080">
    <property type="entry name" value="SDRFAMILY"/>
</dbReference>
<dbReference type="SUPFAM" id="SSF51735">
    <property type="entry name" value="NAD(P)-binding Rossmann-fold domains"/>
    <property type="match status" value="1"/>
</dbReference>
<keyword evidence="5" id="KW-1185">Reference proteome</keyword>
<reference evidence="4 5" key="1">
    <citation type="submission" date="2020-09" db="EMBL/GenBank/DDBJ databases">
        <title>Investigation of environmental microbe.</title>
        <authorList>
            <person name="Ou Y."/>
            <person name="Kang Q."/>
        </authorList>
    </citation>
    <scope>NUCLEOTIDE SEQUENCE [LARGE SCALE GENOMIC DNA]</scope>
    <source>
        <strain evidence="4 5">KJZ-9</strain>
    </source>
</reference>
<protein>
    <submittedName>
        <fullName evidence="4">SDR family oxidoreductase</fullName>
    </submittedName>
</protein>
<dbReference type="InterPro" id="IPR002347">
    <property type="entry name" value="SDR_fam"/>
</dbReference>
<dbReference type="CDD" id="cd05233">
    <property type="entry name" value="SDR_c"/>
    <property type="match status" value="1"/>
</dbReference>
<evidence type="ECO:0000256" key="3">
    <source>
        <dbReference type="RuleBase" id="RU000363"/>
    </source>
</evidence>
<dbReference type="PRINTS" id="PR00081">
    <property type="entry name" value="GDHRDH"/>
</dbReference>
<evidence type="ECO:0000313" key="5">
    <source>
        <dbReference type="Proteomes" id="UP000516421"/>
    </source>
</evidence>
<dbReference type="GO" id="GO:0016491">
    <property type="term" value="F:oxidoreductase activity"/>
    <property type="evidence" value="ECO:0007669"/>
    <property type="project" value="UniProtKB-KW"/>
</dbReference>
<gene>
    <name evidence="4" type="ORF">IDM48_09155</name>
</gene>
<dbReference type="Gene3D" id="3.40.50.720">
    <property type="entry name" value="NAD(P)-binding Rossmann-like Domain"/>
    <property type="match status" value="1"/>
</dbReference>
<evidence type="ECO:0000256" key="1">
    <source>
        <dbReference type="ARBA" id="ARBA00006484"/>
    </source>
</evidence>
<name>A0A7H2BIN7_9MICC</name>
<proteinExistence type="inferred from homology"/>
<keyword evidence="2" id="KW-0560">Oxidoreductase</keyword>
<dbReference type="PANTHER" id="PTHR44196">
    <property type="entry name" value="DEHYDROGENASE/REDUCTASE SDR FAMILY MEMBER 7B"/>
    <property type="match status" value="1"/>
</dbReference>
<dbReference type="GO" id="GO:0016020">
    <property type="term" value="C:membrane"/>
    <property type="evidence" value="ECO:0007669"/>
    <property type="project" value="TreeGrafter"/>
</dbReference>
<dbReference type="AlphaFoldDB" id="A0A7H2BIN7"/>